<dbReference type="Gene3D" id="3.10.310.10">
    <property type="entry name" value="Diaminopimelate Epimerase, Chain A, domain 1"/>
    <property type="match status" value="2"/>
</dbReference>
<dbReference type="SUPFAM" id="SSF54506">
    <property type="entry name" value="Diaminopimelate epimerase-like"/>
    <property type="match status" value="1"/>
</dbReference>
<dbReference type="GO" id="GO:0016853">
    <property type="term" value="F:isomerase activity"/>
    <property type="evidence" value="ECO:0007669"/>
    <property type="project" value="UniProtKB-KW"/>
</dbReference>
<evidence type="ECO:0000256" key="2">
    <source>
        <dbReference type="ARBA" id="ARBA00023235"/>
    </source>
</evidence>
<comment type="caution">
    <text evidence="5">The sequence shown here is derived from an EMBL/GenBank/DDBJ whole genome shotgun (WGS) entry which is preliminary data.</text>
</comment>
<reference evidence="5 6" key="1">
    <citation type="submission" date="2013-08" db="EMBL/GenBank/DDBJ databases">
        <title>Genome sequencing of Cellulomonas carbonis T26.</title>
        <authorList>
            <person name="Chen F."/>
            <person name="Li Y."/>
            <person name="Wang G."/>
        </authorList>
    </citation>
    <scope>NUCLEOTIDE SEQUENCE [LARGE SCALE GENOMIC DNA]</scope>
    <source>
        <strain evidence="5 6">T26</strain>
    </source>
</reference>
<keyword evidence="2" id="KW-0413">Isomerase</keyword>
<evidence type="ECO:0000256" key="4">
    <source>
        <dbReference type="SAM" id="MobiDB-lite"/>
    </source>
</evidence>
<reference evidence="5 6" key="2">
    <citation type="journal article" date="2015" name="Stand. Genomic Sci.">
        <title>Draft genome sequence of Cellulomonas carbonis T26(T) and comparative analysis of six Cellulomonas genomes.</title>
        <authorList>
            <person name="Zhuang W."/>
            <person name="Zhang S."/>
            <person name="Xia X."/>
            <person name="Wang G."/>
        </authorList>
    </citation>
    <scope>NUCLEOTIDE SEQUENCE [LARGE SCALE GENOMIC DNA]</scope>
    <source>
        <strain evidence="5 6">T26</strain>
    </source>
</reference>
<dbReference type="Pfam" id="PF02567">
    <property type="entry name" value="PhzC-PhzF"/>
    <property type="match status" value="1"/>
</dbReference>
<dbReference type="NCBIfam" id="TIGR00654">
    <property type="entry name" value="PhzF_family"/>
    <property type="match status" value="1"/>
</dbReference>
<evidence type="ECO:0000313" key="5">
    <source>
        <dbReference type="EMBL" id="KGM10882.1"/>
    </source>
</evidence>
<comment type="similarity">
    <text evidence="1">Belongs to the PhzF family.</text>
</comment>
<gene>
    <name evidence="5" type="ORF">N868_08650</name>
</gene>
<dbReference type="EMBL" id="AXCY01000036">
    <property type="protein sequence ID" value="KGM10882.1"/>
    <property type="molecule type" value="Genomic_DNA"/>
</dbReference>
<dbReference type="AlphaFoldDB" id="A0A0A0BT72"/>
<evidence type="ECO:0000256" key="3">
    <source>
        <dbReference type="PIRSR" id="PIRSR016184-1"/>
    </source>
</evidence>
<dbReference type="PANTHER" id="PTHR13774">
    <property type="entry name" value="PHENAZINE BIOSYNTHESIS PROTEIN"/>
    <property type="match status" value="1"/>
</dbReference>
<feature type="compositionally biased region" description="Low complexity" evidence="4">
    <location>
        <begin position="106"/>
        <end position="120"/>
    </location>
</feature>
<dbReference type="PANTHER" id="PTHR13774:SF39">
    <property type="entry name" value="BIOSYNTHESIS PROTEIN, PUTATIVE-RELATED"/>
    <property type="match status" value="1"/>
</dbReference>
<dbReference type="RefSeq" id="WP_202595159.1">
    <property type="nucleotide sequence ID" value="NZ_AXCY01000036.1"/>
</dbReference>
<organism evidence="5 6">
    <name type="scientific">Cellulomonas carbonis T26</name>
    <dbReference type="NCBI Taxonomy" id="947969"/>
    <lineage>
        <taxon>Bacteria</taxon>
        <taxon>Bacillati</taxon>
        <taxon>Actinomycetota</taxon>
        <taxon>Actinomycetes</taxon>
        <taxon>Micrococcales</taxon>
        <taxon>Cellulomonadaceae</taxon>
        <taxon>Cellulomonas</taxon>
    </lineage>
</organism>
<proteinExistence type="inferred from homology"/>
<feature type="active site" evidence="3">
    <location>
        <position position="48"/>
    </location>
</feature>
<dbReference type="Proteomes" id="UP000029839">
    <property type="component" value="Unassembled WGS sequence"/>
</dbReference>
<accession>A0A0A0BT72</accession>
<dbReference type="PIRSF" id="PIRSF016184">
    <property type="entry name" value="PhzC_PhzF"/>
    <property type="match status" value="1"/>
</dbReference>
<name>A0A0A0BT72_9CELL</name>
<dbReference type="InterPro" id="IPR003719">
    <property type="entry name" value="Phenazine_PhzF-like"/>
</dbReference>
<keyword evidence="6" id="KW-1185">Reference proteome</keyword>
<protein>
    <submittedName>
        <fullName evidence="5">Phenazine biosynthesis protein PhzF</fullName>
    </submittedName>
</protein>
<sequence>MSTDVLRLAAFPDGSAPGGGNPAGVVLDATGLDDAERQRVAAEVGYSETAFLERIGPARYRVRYFTPTTEVAFCGHATVAAGVALAERGHGPDLLLETLAGEVPVTTAPAGPDDPGPTATLTSVPTRTRPAEPAQVAATLAAIGWSAADLDPRFPPHVAFAGNDHLVLAAATRERLARLDQDEAALAAVMRAGGWTTVHLVHARDATTFDARDPAPAAGISEDPATGSAAAAFGGYLRDLGLVPAPSRVVVLQGHDMGAPSRLVVDVLADDRRVRVTGSAVPIG</sequence>
<dbReference type="GO" id="GO:0005737">
    <property type="term" value="C:cytoplasm"/>
    <property type="evidence" value="ECO:0007669"/>
    <property type="project" value="TreeGrafter"/>
</dbReference>
<evidence type="ECO:0000256" key="1">
    <source>
        <dbReference type="ARBA" id="ARBA00008270"/>
    </source>
</evidence>
<feature type="region of interest" description="Disordered" evidence="4">
    <location>
        <begin position="106"/>
        <end position="125"/>
    </location>
</feature>
<evidence type="ECO:0000313" key="6">
    <source>
        <dbReference type="Proteomes" id="UP000029839"/>
    </source>
</evidence>